<dbReference type="Pfam" id="PF00067">
    <property type="entry name" value="p450"/>
    <property type="match status" value="2"/>
</dbReference>
<name>M7ZYE1_TRIUA</name>
<reference evidence="6" key="1">
    <citation type="journal article" date="2013" name="Nature">
        <title>Draft genome of the wheat A-genome progenitor Triticum urartu.</title>
        <authorList>
            <person name="Ling H.Q."/>
            <person name="Zhao S."/>
            <person name="Liu D."/>
            <person name="Wang J."/>
            <person name="Sun H."/>
            <person name="Zhang C."/>
            <person name="Fan H."/>
            <person name="Li D."/>
            <person name="Dong L."/>
            <person name="Tao Y."/>
            <person name="Gao C."/>
            <person name="Wu H."/>
            <person name="Li Y."/>
            <person name="Cui Y."/>
            <person name="Guo X."/>
            <person name="Zheng S."/>
            <person name="Wang B."/>
            <person name="Yu K."/>
            <person name="Liang Q."/>
            <person name="Yang W."/>
            <person name="Lou X."/>
            <person name="Chen J."/>
            <person name="Feng M."/>
            <person name="Jian J."/>
            <person name="Zhang X."/>
            <person name="Luo G."/>
            <person name="Jiang Y."/>
            <person name="Liu J."/>
            <person name="Wang Z."/>
            <person name="Sha Y."/>
            <person name="Zhang B."/>
            <person name="Wu H."/>
            <person name="Tang D."/>
            <person name="Shen Q."/>
            <person name="Xue P."/>
            <person name="Zou S."/>
            <person name="Wang X."/>
            <person name="Liu X."/>
            <person name="Wang F."/>
            <person name="Yang Y."/>
            <person name="An X."/>
            <person name="Dong Z."/>
            <person name="Zhang K."/>
            <person name="Zhang X."/>
            <person name="Luo M.C."/>
            <person name="Dvorak J."/>
            <person name="Tong Y."/>
            <person name="Wang J."/>
            <person name="Yang H."/>
            <person name="Li Z."/>
            <person name="Wang D."/>
            <person name="Zhang A."/>
            <person name="Wang J."/>
        </authorList>
    </citation>
    <scope>NUCLEOTIDE SEQUENCE</scope>
</reference>
<dbReference type="GO" id="GO:0016705">
    <property type="term" value="F:oxidoreductase activity, acting on paired donors, with incorporation or reduction of molecular oxygen"/>
    <property type="evidence" value="ECO:0007669"/>
    <property type="project" value="InterPro"/>
</dbReference>
<dbReference type="Gene3D" id="1.10.630.10">
    <property type="entry name" value="Cytochrome P450"/>
    <property type="match status" value="2"/>
</dbReference>
<dbReference type="STRING" id="4572.M7ZYE1"/>
<dbReference type="InterPro" id="IPR036396">
    <property type="entry name" value="Cyt_P450_sf"/>
</dbReference>
<dbReference type="PANTHER" id="PTHR47955">
    <property type="entry name" value="CYTOCHROME P450 FAMILY 71 PROTEIN"/>
    <property type="match status" value="1"/>
</dbReference>
<keyword evidence="5" id="KW-0408">Iron</keyword>
<dbReference type="eggNOG" id="KOG0156">
    <property type="taxonomic scope" value="Eukaryota"/>
</dbReference>
<keyword evidence="4" id="KW-1133">Transmembrane helix</keyword>
<evidence type="ECO:0000256" key="4">
    <source>
        <dbReference type="ARBA" id="ARBA00022989"/>
    </source>
</evidence>
<dbReference type="OMA" id="YIPPNMD"/>
<keyword evidence="2" id="KW-0812">Transmembrane</keyword>
<dbReference type="AlphaFoldDB" id="M7ZYE1"/>
<dbReference type="InterPro" id="IPR002401">
    <property type="entry name" value="Cyt_P450_E_grp-I"/>
</dbReference>
<evidence type="ECO:0000256" key="2">
    <source>
        <dbReference type="ARBA" id="ARBA00022692"/>
    </source>
</evidence>
<dbReference type="GO" id="GO:0005506">
    <property type="term" value="F:iron ion binding"/>
    <property type="evidence" value="ECO:0007669"/>
    <property type="project" value="InterPro"/>
</dbReference>
<evidence type="ECO:0000256" key="1">
    <source>
        <dbReference type="ARBA" id="ARBA00010617"/>
    </source>
</evidence>
<keyword evidence="3" id="KW-0479">Metal-binding</keyword>
<dbReference type="PANTHER" id="PTHR47955:SF14">
    <property type="entry name" value="OS01G0543600 PROTEIN"/>
    <property type="match status" value="1"/>
</dbReference>
<evidence type="ECO:0000256" key="5">
    <source>
        <dbReference type="ARBA" id="ARBA00023004"/>
    </source>
</evidence>
<dbReference type="InterPro" id="IPR001128">
    <property type="entry name" value="Cyt_P450"/>
</dbReference>
<organism evidence="6">
    <name type="scientific">Triticum urartu</name>
    <name type="common">Red wild einkorn</name>
    <name type="synonym">Crithodium urartu</name>
    <dbReference type="NCBI Taxonomy" id="4572"/>
    <lineage>
        <taxon>Eukaryota</taxon>
        <taxon>Viridiplantae</taxon>
        <taxon>Streptophyta</taxon>
        <taxon>Embryophyta</taxon>
        <taxon>Tracheophyta</taxon>
        <taxon>Spermatophyta</taxon>
        <taxon>Magnoliopsida</taxon>
        <taxon>Liliopsida</taxon>
        <taxon>Poales</taxon>
        <taxon>Poaceae</taxon>
        <taxon>BOP clade</taxon>
        <taxon>Pooideae</taxon>
        <taxon>Triticodae</taxon>
        <taxon>Triticeae</taxon>
        <taxon>Triticinae</taxon>
        <taxon>Triticum</taxon>
    </lineage>
</organism>
<dbReference type="EMBL" id="KD198328">
    <property type="protein sequence ID" value="EMS53129.1"/>
    <property type="molecule type" value="Genomic_DNA"/>
</dbReference>
<dbReference type="PRINTS" id="PR00463">
    <property type="entry name" value="EP450I"/>
</dbReference>
<evidence type="ECO:0000256" key="3">
    <source>
        <dbReference type="ARBA" id="ARBA00022723"/>
    </source>
</evidence>
<protein>
    <submittedName>
        <fullName evidence="6">Cytochrome P450 71C1</fullName>
    </submittedName>
</protein>
<accession>M7ZYE1</accession>
<dbReference type="GO" id="GO:0020037">
    <property type="term" value="F:heme binding"/>
    <property type="evidence" value="ECO:0007669"/>
    <property type="project" value="InterPro"/>
</dbReference>
<proteinExistence type="inferred from homology"/>
<evidence type="ECO:0000313" key="6">
    <source>
        <dbReference type="EMBL" id="EMS53129.1"/>
    </source>
</evidence>
<comment type="similarity">
    <text evidence="1">Belongs to the cytochrome P450 family.</text>
</comment>
<dbReference type="SUPFAM" id="SSF48264">
    <property type="entry name" value="Cytochrome P450"/>
    <property type="match status" value="2"/>
</dbReference>
<dbReference type="FunFam" id="1.10.630.10:FF:000217">
    <property type="entry name" value="Os08g0105600 protein"/>
    <property type="match status" value="1"/>
</dbReference>
<dbReference type="GO" id="GO:0004497">
    <property type="term" value="F:monooxygenase activity"/>
    <property type="evidence" value="ECO:0007669"/>
    <property type="project" value="InterPro"/>
</dbReference>
<sequence>MALEAAYHYLQRAVGHGTSTEALLLTVLLLLIIRLAWVRAFATTTASAKCKQQLPPTPPGKLPIIGHLPLIGSHPHVSFRDLAAKHGRDGLMLVHVGAVPTIVVSTPQAAEAVLRTHDHVFASRPRNPVADIIRYNSTDIAFAPYGDYWRRARKVVNTHLLSVKMVYSKRHDREEEVRLVVAKIRELATAAPGKALDMTELLGGYASDFVCRAVLGESHRKNGRNELFRELTEISASLLGGFNLEDYFPRLANLDVFLRVVCSKAMGVSKRWDNLFNELIAEYEHGKEDNAEDFVHLLLSLKKEYGLSTDNVKAILVNMFEAAIETSFLVLEYSMAELINNRHVMAKVQKEVRESTPGGEKLDLIMEEGLSGMPYLKATIKEAMRIHPPAPFLLPHFSTNDCEVRLIINKIREAATRGTAVDMSELLSGYTNDVVCRAVLGESHRKEGRNRLFSELTEINVSLLGGFSLENYIPPNMDMFEAGIETSYLTLEYGMAELMNNRHILTKLQEEEDLSSMAYLRATIKETLRMHPPAPFLLPHFSTADCKIDGYLIPANTRVLVNAWALGRDPSSWERPEDFWPERFLQDQDGDVDTQMRGFVQG</sequence>
<keyword evidence="4" id="KW-0472">Membrane</keyword>
<gene>
    <name evidence="6" type="ORF">TRIUR3_19035</name>
</gene>